<dbReference type="InParanoid" id="E3L369"/>
<dbReference type="Proteomes" id="UP000008783">
    <property type="component" value="Unassembled WGS sequence"/>
</dbReference>
<proteinExistence type="predicted"/>
<dbReference type="SUPFAM" id="SSF57756">
    <property type="entry name" value="Retrovirus zinc finger-like domains"/>
    <property type="match status" value="1"/>
</dbReference>
<keyword evidence="5" id="KW-1185">Reference proteome</keyword>
<dbReference type="EMBL" id="DS178340">
    <property type="protein sequence ID" value="EFP90994.1"/>
    <property type="molecule type" value="Genomic_DNA"/>
</dbReference>
<protein>
    <recommendedName>
        <fullName evidence="3">CCHC-type domain-containing protein</fullName>
    </recommendedName>
</protein>
<dbReference type="GO" id="GO:0006397">
    <property type="term" value="P:mRNA processing"/>
    <property type="evidence" value="ECO:0007669"/>
    <property type="project" value="UniProtKB-KW"/>
</dbReference>
<gene>
    <name evidence="4" type="ORF">PGTG_17266</name>
</gene>
<evidence type="ECO:0000313" key="4">
    <source>
        <dbReference type="EMBL" id="EFP90994.1"/>
    </source>
</evidence>
<accession>E3L369</accession>
<name>E3L369_PUCGT</name>
<dbReference type="OrthoDB" id="2506316at2759"/>
<keyword evidence="2" id="KW-0863">Zinc-finger</keyword>
<dbReference type="PANTHER" id="PTHR35317">
    <property type="entry name" value="OS04G0629600 PROTEIN"/>
    <property type="match status" value="1"/>
</dbReference>
<dbReference type="GO" id="GO:0008270">
    <property type="term" value="F:zinc ion binding"/>
    <property type="evidence" value="ECO:0007669"/>
    <property type="project" value="UniProtKB-KW"/>
</dbReference>
<dbReference type="PANTHER" id="PTHR35317:SF29">
    <property type="entry name" value="CCHC-TYPE DOMAIN-CONTAINING PROTEIN"/>
    <property type="match status" value="1"/>
</dbReference>
<evidence type="ECO:0000313" key="5">
    <source>
        <dbReference type="Proteomes" id="UP000008783"/>
    </source>
</evidence>
<dbReference type="RefSeq" id="XP_003335413.1">
    <property type="nucleotide sequence ID" value="XM_003335365.1"/>
</dbReference>
<keyword evidence="2" id="KW-0862">Zinc</keyword>
<dbReference type="VEuPathDB" id="FungiDB:PGTG_17266"/>
<dbReference type="GeneID" id="10528491"/>
<dbReference type="GO" id="GO:0003676">
    <property type="term" value="F:nucleic acid binding"/>
    <property type="evidence" value="ECO:0007669"/>
    <property type="project" value="InterPro"/>
</dbReference>
<evidence type="ECO:0000256" key="1">
    <source>
        <dbReference type="ARBA" id="ARBA00022664"/>
    </source>
</evidence>
<feature type="domain" description="CCHC-type" evidence="3">
    <location>
        <begin position="155"/>
        <end position="169"/>
    </location>
</feature>
<dbReference type="Pfam" id="PF14223">
    <property type="entry name" value="Retrotran_gag_2"/>
    <property type="match status" value="1"/>
</dbReference>
<dbReference type="InterPro" id="IPR001878">
    <property type="entry name" value="Znf_CCHC"/>
</dbReference>
<organism evidence="4 5">
    <name type="scientific">Puccinia graminis f. sp. tritici (strain CRL 75-36-700-3 / race SCCL)</name>
    <name type="common">Black stem rust fungus</name>
    <dbReference type="NCBI Taxonomy" id="418459"/>
    <lineage>
        <taxon>Eukaryota</taxon>
        <taxon>Fungi</taxon>
        <taxon>Dikarya</taxon>
        <taxon>Basidiomycota</taxon>
        <taxon>Pucciniomycotina</taxon>
        <taxon>Pucciniomycetes</taxon>
        <taxon>Pucciniales</taxon>
        <taxon>Pucciniaceae</taxon>
        <taxon>Puccinia</taxon>
    </lineage>
</organism>
<keyword evidence="1" id="KW-0507">mRNA processing</keyword>
<reference evidence="5" key="2">
    <citation type="journal article" date="2011" name="Proc. Natl. Acad. Sci. U.S.A.">
        <title>Obligate biotrophy features unraveled by the genomic analysis of rust fungi.</title>
        <authorList>
            <person name="Duplessis S."/>
            <person name="Cuomo C.A."/>
            <person name="Lin Y.-C."/>
            <person name="Aerts A."/>
            <person name="Tisserant E."/>
            <person name="Veneault-Fourrey C."/>
            <person name="Joly D.L."/>
            <person name="Hacquard S."/>
            <person name="Amselem J."/>
            <person name="Cantarel B.L."/>
            <person name="Chiu R."/>
            <person name="Coutinho P.M."/>
            <person name="Feau N."/>
            <person name="Field M."/>
            <person name="Frey P."/>
            <person name="Gelhaye E."/>
            <person name="Goldberg J."/>
            <person name="Grabherr M.G."/>
            <person name="Kodira C.D."/>
            <person name="Kohler A."/>
            <person name="Kuees U."/>
            <person name="Lindquist E.A."/>
            <person name="Lucas S.M."/>
            <person name="Mago R."/>
            <person name="Mauceli E."/>
            <person name="Morin E."/>
            <person name="Murat C."/>
            <person name="Pangilinan J.L."/>
            <person name="Park R."/>
            <person name="Pearson M."/>
            <person name="Quesneville H."/>
            <person name="Rouhier N."/>
            <person name="Sakthikumar S."/>
            <person name="Salamov A.A."/>
            <person name="Schmutz J."/>
            <person name="Selles B."/>
            <person name="Shapiro H."/>
            <person name="Tanguay P."/>
            <person name="Tuskan G.A."/>
            <person name="Henrissat B."/>
            <person name="Van de Peer Y."/>
            <person name="Rouze P."/>
            <person name="Ellis J.G."/>
            <person name="Dodds P.N."/>
            <person name="Schein J.E."/>
            <person name="Zhong S."/>
            <person name="Hamelin R.C."/>
            <person name="Grigoriev I.V."/>
            <person name="Szabo L.J."/>
            <person name="Martin F."/>
        </authorList>
    </citation>
    <scope>NUCLEOTIDE SEQUENCE [LARGE SCALE GENOMIC DNA]</scope>
    <source>
        <strain evidence="5">CRL 75-36-700-3 / race SCCL</strain>
    </source>
</reference>
<dbReference type="KEGG" id="pgr:PGTG_17266"/>
<evidence type="ECO:0000256" key="2">
    <source>
        <dbReference type="PROSITE-ProRule" id="PRU00047"/>
    </source>
</evidence>
<evidence type="ECO:0000259" key="3">
    <source>
        <dbReference type="PROSITE" id="PS50158"/>
    </source>
</evidence>
<reference key="1">
    <citation type="submission" date="2007-01" db="EMBL/GenBank/DDBJ databases">
        <title>The Genome Sequence of Puccinia graminis f. sp. tritici Strain CRL 75-36-700-3.</title>
        <authorList>
            <consortium name="The Broad Institute Genome Sequencing Platform"/>
            <person name="Birren B."/>
            <person name="Lander E."/>
            <person name="Galagan J."/>
            <person name="Nusbaum C."/>
            <person name="Devon K."/>
            <person name="Cuomo C."/>
            <person name="Jaffe D."/>
            <person name="Butler J."/>
            <person name="Alvarez P."/>
            <person name="Gnerre S."/>
            <person name="Grabherr M."/>
            <person name="Mauceli E."/>
            <person name="Brockman W."/>
            <person name="Young S."/>
            <person name="LaButti K."/>
            <person name="Sykes S."/>
            <person name="DeCaprio D."/>
            <person name="Crawford M."/>
            <person name="Koehrsen M."/>
            <person name="Engels R."/>
            <person name="Montgomery P."/>
            <person name="Pearson M."/>
            <person name="Howarth C."/>
            <person name="Larson L."/>
            <person name="White J."/>
            <person name="Zeng Q."/>
            <person name="Kodira C."/>
            <person name="Yandava C."/>
            <person name="Alvarado L."/>
            <person name="O'Leary S."/>
            <person name="Szabo L."/>
            <person name="Dean R."/>
            <person name="Schein J."/>
        </authorList>
    </citation>
    <scope>NUCLEOTIDE SEQUENCE</scope>
    <source>
        <strain>CRL 75-36-700-3</strain>
    </source>
</reference>
<dbReference type="Pfam" id="PF00098">
    <property type="entry name" value="zf-CCHC"/>
    <property type="match status" value="1"/>
</dbReference>
<dbReference type="Gene3D" id="4.10.60.10">
    <property type="entry name" value="Zinc finger, CCHC-type"/>
    <property type="match status" value="1"/>
</dbReference>
<dbReference type="AlphaFoldDB" id="E3L369"/>
<dbReference type="HOGENOM" id="CLU_1161628_0_0_1"/>
<dbReference type="InterPro" id="IPR036875">
    <property type="entry name" value="Znf_CCHC_sf"/>
</dbReference>
<keyword evidence="2" id="KW-0479">Metal-binding</keyword>
<sequence>MKLYVLIMKHSDEEHITIVNSNFGLDKKGEGPELWDLFKKKYAGNKAHHQMLALGEFINLKLKETKEFVKEIRSGISKIKTSGLDIKEQDIALLILKKLPKEFESLIQIIIQDKESLKTEDIIHKIKQDHLQFKLKKAKKVAMVGQQQVPKQTSKCYNCDIMGHLAKECCKPWTNYKYAPPRANIGEAEGINTLFIAMKEEELKEEEISFYDPIGTEIGILEILGTMGSTARKRLRLTR</sequence>
<dbReference type="PROSITE" id="PS50158">
    <property type="entry name" value="ZF_CCHC"/>
    <property type="match status" value="1"/>
</dbReference>